<keyword evidence="3" id="KW-1185">Reference proteome</keyword>
<evidence type="ECO:0000256" key="1">
    <source>
        <dbReference type="SAM" id="SignalP"/>
    </source>
</evidence>
<name>A0AAI8Z7D9_9PEZI</name>
<dbReference type="Proteomes" id="UP001296104">
    <property type="component" value="Unassembled WGS sequence"/>
</dbReference>
<dbReference type="EMBL" id="CAVMBE010000094">
    <property type="protein sequence ID" value="CAK4033815.1"/>
    <property type="molecule type" value="Genomic_DNA"/>
</dbReference>
<feature type="chain" id="PRO_5042489109" evidence="1">
    <location>
        <begin position="18"/>
        <end position="245"/>
    </location>
</feature>
<organism evidence="2 3">
    <name type="scientific">Lecanosticta acicola</name>
    <dbReference type="NCBI Taxonomy" id="111012"/>
    <lineage>
        <taxon>Eukaryota</taxon>
        <taxon>Fungi</taxon>
        <taxon>Dikarya</taxon>
        <taxon>Ascomycota</taxon>
        <taxon>Pezizomycotina</taxon>
        <taxon>Dothideomycetes</taxon>
        <taxon>Dothideomycetidae</taxon>
        <taxon>Mycosphaerellales</taxon>
        <taxon>Mycosphaerellaceae</taxon>
        <taxon>Lecanosticta</taxon>
    </lineage>
</organism>
<feature type="signal peptide" evidence="1">
    <location>
        <begin position="1"/>
        <end position="17"/>
    </location>
</feature>
<accession>A0AAI8Z7D9</accession>
<evidence type="ECO:0000313" key="2">
    <source>
        <dbReference type="EMBL" id="CAK4033815.1"/>
    </source>
</evidence>
<evidence type="ECO:0000313" key="3">
    <source>
        <dbReference type="Proteomes" id="UP001296104"/>
    </source>
</evidence>
<dbReference type="AlphaFoldDB" id="A0AAI8Z7D9"/>
<proteinExistence type="predicted"/>
<protein>
    <submittedName>
        <fullName evidence="2">Uncharacterized protein</fullName>
    </submittedName>
</protein>
<sequence>MQYLASLTIVAIALASAQHSDTEPRQGEGQSLAVAAAAEFVYDRTWHALNFFAPANEQFIGISGQMVVPPKPPKSGPEGAPRTYLWPGVQPQSGVFQNVLDSFADDWRFASGFYGDNTDYPWGDGFNTKEGDVLSFNDTKGASAWTAKISHTGGPETASNDFPLNDRVFYEAIFAIELLNTTWEFGPLSFSNILITCTGSDSSWCNNNPQNPYNTIYSITGLRAEQNGGNVDCYMDSLVLERQGP</sequence>
<comment type="caution">
    <text evidence="2">The sequence shown here is derived from an EMBL/GenBank/DDBJ whole genome shotgun (WGS) entry which is preliminary data.</text>
</comment>
<reference evidence="2" key="1">
    <citation type="submission" date="2023-11" db="EMBL/GenBank/DDBJ databases">
        <authorList>
            <person name="Alioto T."/>
            <person name="Alioto T."/>
            <person name="Gomez Garrido J."/>
        </authorList>
    </citation>
    <scope>NUCLEOTIDE SEQUENCE</scope>
</reference>
<keyword evidence="1" id="KW-0732">Signal</keyword>
<gene>
    <name evidence="2" type="ORF">LECACI_7A008973</name>
</gene>